<dbReference type="EC" id="2.7.7.65" evidence="2"/>
<gene>
    <name evidence="6" type="ORF">CPA45_01760</name>
</gene>
<dbReference type="InterPro" id="IPR043128">
    <property type="entry name" value="Rev_trsase/Diguanyl_cyclase"/>
</dbReference>
<dbReference type="CDD" id="cd01949">
    <property type="entry name" value="GGDEF"/>
    <property type="match status" value="1"/>
</dbReference>
<dbReference type="PANTHER" id="PTHR45138">
    <property type="entry name" value="REGULATORY COMPONENTS OF SENSORY TRANSDUCTION SYSTEM"/>
    <property type="match status" value="1"/>
</dbReference>
<name>A0A2A4HTB2_9GAMM</name>
<evidence type="ECO:0000256" key="2">
    <source>
        <dbReference type="ARBA" id="ARBA00012528"/>
    </source>
</evidence>
<accession>A0A2A4HTB2</accession>
<evidence type="ECO:0000256" key="4">
    <source>
        <dbReference type="SAM" id="Phobius"/>
    </source>
</evidence>
<reference evidence="7" key="1">
    <citation type="submission" date="2017-09" db="EMBL/GenBank/DDBJ databases">
        <authorList>
            <person name="Cho G.-S."/>
            <person name="Oguntoyinbo F.A."/>
            <person name="Cnockaert M."/>
            <person name="Kabisch J."/>
            <person name="Neve H."/>
            <person name="Bockelmann W."/>
            <person name="Wenning M."/>
            <person name="Franz C.M."/>
            <person name="Vandamme P."/>
        </authorList>
    </citation>
    <scope>NUCLEOTIDE SEQUENCE [LARGE SCALE GENOMIC DNA]</scope>
    <source>
        <strain evidence="7">MBT G8648</strain>
    </source>
</reference>
<evidence type="ECO:0000259" key="5">
    <source>
        <dbReference type="PROSITE" id="PS50887"/>
    </source>
</evidence>
<dbReference type="InterPro" id="IPR000160">
    <property type="entry name" value="GGDEF_dom"/>
</dbReference>
<dbReference type="FunFam" id="3.30.70.270:FF:000001">
    <property type="entry name" value="Diguanylate cyclase domain protein"/>
    <property type="match status" value="1"/>
</dbReference>
<dbReference type="SMART" id="SM00267">
    <property type="entry name" value="GGDEF"/>
    <property type="match status" value="1"/>
</dbReference>
<feature type="transmembrane region" description="Helical" evidence="4">
    <location>
        <begin position="275"/>
        <end position="295"/>
    </location>
</feature>
<dbReference type="AlphaFoldDB" id="A0A2A4HTB2"/>
<dbReference type="Pfam" id="PF05228">
    <property type="entry name" value="CHASE4"/>
    <property type="match status" value="1"/>
</dbReference>
<dbReference type="InterPro" id="IPR029787">
    <property type="entry name" value="Nucleotide_cyclase"/>
</dbReference>
<evidence type="ECO:0000256" key="1">
    <source>
        <dbReference type="ARBA" id="ARBA00001946"/>
    </source>
</evidence>
<dbReference type="OrthoDB" id="9812260at2"/>
<dbReference type="GO" id="GO:0052621">
    <property type="term" value="F:diguanylate cyclase activity"/>
    <property type="evidence" value="ECO:0007669"/>
    <property type="project" value="UniProtKB-EC"/>
</dbReference>
<dbReference type="Pfam" id="PF00990">
    <property type="entry name" value="GGDEF"/>
    <property type="match status" value="1"/>
</dbReference>
<comment type="catalytic activity">
    <reaction evidence="3">
        <text>2 GTP = 3',3'-c-di-GMP + 2 diphosphate</text>
        <dbReference type="Rhea" id="RHEA:24898"/>
        <dbReference type="ChEBI" id="CHEBI:33019"/>
        <dbReference type="ChEBI" id="CHEBI:37565"/>
        <dbReference type="ChEBI" id="CHEBI:58805"/>
        <dbReference type="EC" id="2.7.7.65"/>
    </reaction>
</comment>
<sequence length="535" mass="60252">MANRFTNSLRFRFLIALTVVFLVAVIALCLVTRFILFPALQREEEVVVVNEMDRLERSIEVNQQQLLAQTRDWATWDDTYEFTQGNYPRYGEVNFSQQMFEELRYQLMAFFNADGEVHYLSGLNPTTGQLQTCVAPTLECNWMTPFVESMQRFIQNASTQDQDLSLLYTHPSPSLVAASPILRTDASGPAAGWLFKVRPMDDAWLEMLSELTGMQLSLTVHSMTALPASLTTSTVMGNTVLAERLLQSYQPGTAIAISSHLQRVRYLAGLRSLRYVLEWTGVMMLLIIVAVLVLLQRMILSPLRALTLFTEQLGKQLSPQHQLLRRGDEIGLLARAFEQQFNHQRQLNEKLSILSTHDTLTGLPNRRLFDQELQNAVERATTHHTPIAVMMLDIDHFKLFNDHYGHPKGDHCLTTIGQQLDEFAKQHGVLIARTGGEEFSVLAEMPANKAHQLALLINSTIDSLSYPHEISPVAPHVTFSIGISALEINTQLTPSVLMSTADQALYQAKKAGRHQVRLYATTLANEPVCEHNTPP</sequence>
<evidence type="ECO:0000256" key="3">
    <source>
        <dbReference type="ARBA" id="ARBA00034247"/>
    </source>
</evidence>
<evidence type="ECO:0000313" key="6">
    <source>
        <dbReference type="EMBL" id="PCF97485.1"/>
    </source>
</evidence>
<feature type="domain" description="GGDEF" evidence="5">
    <location>
        <begin position="385"/>
        <end position="521"/>
    </location>
</feature>
<dbReference type="InterPro" id="IPR050469">
    <property type="entry name" value="Diguanylate_Cyclase"/>
</dbReference>
<evidence type="ECO:0000313" key="7">
    <source>
        <dbReference type="Proteomes" id="UP000218677"/>
    </source>
</evidence>
<dbReference type="InterPro" id="IPR007892">
    <property type="entry name" value="CHASE4"/>
</dbReference>
<dbReference type="NCBIfam" id="TIGR00254">
    <property type="entry name" value="GGDEF"/>
    <property type="match status" value="1"/>
</dbReference>
<dbReference type="GO" id="GO:0043709">
    <property type="term" value="P:cell adhesion involved in single-species biofilm formation"/>
    <property type="evidence" value="ECO:0007669"/>
    <property type="project" value="TreeGrafter"/>
</dbReference>
<keyword evidence="4" id="KW-0472">Membrane</keyword>
<dbReference type="SUPFAM" id="SSF55073">
    <property type="entry name" value="Nucleotide cyclase"/>
    <property type="match status" value="1"/>
</dbReference>
<keyword evidence="7" id="KW-1185">Reference proteome</keyword>
<dbReference type="PROSITE" id="PS50887">
    <property type="entry name" value="GGDEF"/>
    <property type="match status" value="1"/>
</dbReference>
<feature type="transmembrane region" description="Helical" evidence="4">
    <location>
        <begin position="13"/>
        <end position="36"/>
    </location>
</feature>
<dbReference type="GO" id="GO:0005886">
    <property type="term" value="C:plasma membrane"/>
    <property type="evidence" value="ECO:0007669"/>
    <property type="project" value="TreeGrafter"/>
</dbReference>
<comment type="caution">
    <text evidence="6">The sequence shown here is derived from an EMBL/GenBank/DDBJ whole genome shotgun (WGS) entry which is preliminary data.</text>
</comment>
<keyword evidence="4" id="KW-1133">Transmembrane helix</keyword>
<comment type="cofactor">
    <cofactor evidence="1">
        <name>Mg(2+)</name>
        <dbReference type="ChEBI" id="CHEBI:18420"/>
    </cofactor>
</comment>
<protein>
    <recommendedName>
        <fullName evidence="2">diguanylate cyclase</fullName>
        <ecNumber evidence="2">2.7.7.65</ecNumber>
    </recommendedName>
</protein>
<dbReference type="Gene3D" id="6.10.340.10">
    <property type="match status" value="1"/>
</dbReference>
<dbReference type="EMBL" id="NWUX01000001">
    <property type="protein sequence ID" value="PCF97485.1"/>
    <property type="molecule type" value="Genomic_DNA"/>
</dbReference>
<keyword evidence="4" id="KW-0812">Transmembrane</keyword>
<dbReference type="Proteomes" id="UP000218677">
    <property type="component" value="Unassembled WGS sequence"/>
</dbReference>
<dbReference type="PANTHER" id="PTHR45138:SF9">
    <property type="entry name" value="DIGUANYLATE CYCLASE DGCM-RELATED"/>
    <property type="match status" value="1"/>
</dbReference>
<dbReference type="Gene3D" id="3.30.70.270">
    <property type="match status" value="1"/>
</dbReference>
<proteinExistence type="predicted"/>
<dbReference type="RefSeq" id="WP_096649757.1">
    <property type="nucleotide sequence ID" value="NZ_NWUX01000001.1"/>
</dbReference>
<dbReference type="GO" id="GO:1902201">
    <property type="term" value="P:negative regulation of bacterial-type flagellum-dependent cell motility"/>
    <property type="evidence" value="ECO:0007669"/>
    <property type="project" value="TreeGrafter"/>
</dbReference>
<organism evidence="6 7">
    <name type="scientific">Vreelandella nigrificans</name>
    <dbReference type="NCBI Taxonomy" id="2042704"/>
    <lineage>
        <taxon>Bacteria</taxon>
        <taxon>Pseudomonadati</taxon>
        <taxon>Pseudomonadota</taxon>
        <taxon>Gammaproteobacteria</taxon>
        <taxon>Oceanospirillales</taxon>
        <taxon>Halomonadaceae</taxon>
        <taxon>Vreelandella</taxon>
    </lineage>
</organism>